<reference evidence="2" key="1">
    <citation type="submission" date="2014-09" db="EMBL/GenBank/DDBJ databases">
        <authorList>
            <person name="Magalhaes I.L.F."/>
            <person name="Oliveira U."/>
            <person name="Santos F.R."/>
            <person name="Vidigal T.H.D.A."/>
            <person name="Brescovit A.D."/>
            <person name="Santos A.J."/>
        </authorList>
    </citation>
    <scope>NUCLEOTIDE SEQUENCE</scope>
    <source>
        <tissue evidence="2">Shoot tissue taken approximately 20 cm above the soil surface</tissue>
    </source>
</reference>
<evidence type="ECO:0000256" key="1">
    <source>
        <dbReference type="ARBA" id="ARBA00009817"/>
    </source>
</evidence>
<dbReference type="Gene3D" id="3.20.80.10">
    <property type="entry name" value="Regulatory factor, effector binding domain"/>
    <property type="match status" value="1"/>
</dbReference>
<organism evidence="2">
    <name type="scientific">Arundo donax</name>
    <name type="common">Giant reed</name>
    <name type="synonym">Donax arundinaceus</name>
    <dbReference type="NCBI Taxonomy" id="35708"/>
    <lineage>
        <taxon>Eukaryota</taxon>
        <taxon>Viridiplantae</taxon>
        <taxon>Streptophyta</taxon>
        <taxon>Embryophyta</taxon>
        <taxon>Tracheophyta</taxon>
        <taxon>Spermatophyta</taxon>
        <taxon>Magnoliopsida</taxon>
        <taxon>Liliopsida</taxon>
        <taxon>Poales</taxon>
        <taxon>Poaceae</taxon>
        <taxon>PACMAD clade</taxon>
        <taxon>Arundinoideae</taxon>
        <taxon>Arundineae</taxon>
        <taxon>Arundo</taxon>
    </lineage>
</organism>
<dbReference type="AlphaFoldDB" id="A0A0A9AWD6"/>
<accession>A0A0A9AWD6</accession>
<sequence>MTTPVFTQASDDKLSDVSVQIVLPMNKDLNSLPAPNAEAVTLRKVEGGIVAVKKFSGRPKEEIVLQKEQDLRSQLLKDGLKPQQGCLLARYNDPRTQFLNEERGADMAE</sequence>
<dbReference type="PANTHER" id="PTHR11220">
    <property type="entry name" value="HEME-BINDING PROTEIN-RELATED"/>
    <property type="match status" value="1"/>
</dbReference>
<dbReference type="SUPFAM" id="SSF55136">
    <property type="entry name" value="Probable bacterial effector-binding domain"/>
    <property type="match status" value="1"/>
</dbReference>
<reference evidence="2" key="2">
    <citation type="journal article" date="2015" name="Data Brief">
        <title>Shoot transcriptome of the giant reed, Arundo donax.</title>
        <authorList>
            <person name="Barrero R.A."/>
            <person name="Guerrero F.D."/>
            <person name="Moolhuijzen P."/>
            <person name="Goolsby J.A."/>
            <person name="Tidwell J."/>
            <person name="Bellgard S.E."/>
            <person name="Bellgard M.I."/>
        </authorList>
    </citation>
    <scope>NUCLEOTIDE SEQUENCE</scope>
    <source>
        <tissue evidence="2">Shoot tissue taken approximately 20 cm above the soil surface</tissue>
    </source>
</reference>
<dbReference type="InterPro" id="IPR011256">
    <property type="entry name" value="Reg_factor_effector_dom_sf"/>
</dbReference>
<protein>
    <submittedName>
        <fullName evidence="2">Uncharacterized protein</fullName>
    </submittedName>
</protein>
<dbReference type="PANTHER" id="PTHR11220:SF50">
    <property type="entry name" value="SOUL HEME-BINDING FAMILY PROTEIN"/>
    <property type="match status" value="1"/>
</dbReference>
<dbReference type="EMBL" id="GBRH01241851">
    <property type="protein sequence ID" value="JAD56044.1"/>
    <property type="molecule type" value="Transcribed_RNA"/>
</dbReference>
<dbReference type="InterPro" id="IPR006917">
    <property type="entry name" value="SOUL_heme-bd"/>
</dbReference>
<comment type="similarity">
    <text evidence="1">Belongs to the HEBP family.</text>
</comment>
<proteinExistence type="inferred from homology"/>
<evidence type="ECO:0000313" key="2">
    <source>
        <dbReference type="EMBL" id="JAD56044.1"/>
    </source>
</evidence>
<dbReference type="Pfam" id="PF04832">
    <property type="entry name" value="SOUL"/>
    <property type="match status" value="1"/>
</dbReference>
<name>A0A0A9AWD6_ARUDO</name>